<protein>
    <submittedName>
        <fullName evidence="4">Type IV pilus biogenesis/stability protein PilW</fullName>
    </submittedName>
</protein>
<keyword evidence="5" id="KW-1185">Reference proteome</keyword>
<dbReference type="OrthoDB" id="9814042at2"/>
<dbReference type="EMBL" id="VOBQ01000024">
    <property type="protein sequence ID" value="TWO67035.1"/>
    <property type="molecule type" value="Genomic_DNA"/>
</dbReference>
<feature type="chain" id="PRO_5022016205" evidence="3">
    <location>
        <begin position="33"/>
        <end position="271"/>
    </location>
</feature>
<dbReference type="SUPFAM" id="SSF48452">
    <property type="entry name" value="TPR-like"/>
    <property type="match status" value="1"/>
</dbReference>
<dbReference type="InterPro" id="IPR013360">
    <property type="entry name" value="Pilus_4_PilW"/>
</dbReference>
<dbReference type="Gene3D" id="1.25.40.10">
    <property type="entry name" value="Tetratricopeptide repeat domain"/>
    <property type="match status" value="1"/>
</dbReference>
<gene>
    <name evidence="4" type="primary">pilW</name>
    <name evidence="4" type="ORF">FN976_25940</name>
</gene>
<dbReference type="SMART" id="SM00028">
    <property type="entry name" value="TPR"/>
    <property type="match status" value="3"/>
</dbReference>
<keyword evidence="1" id="KW-0802">TPR repeat</keyword>
<dbReference type="AlphaFoldDB" id="A0A562ZGE4"/>
<comment type="caution">
    <text evidence="4">The sequence shown here is derived from an EMBL/GenBank/DDBJ whole genome shotgun (WGS) entry which is preliminary data.</text>
</comment>
<evidence type="ECO:0000313" key="4">
    <source>
        <dbReference type="EMBL" id="TWO67035.1"/>
    </source>
</evidence>
<name>A0A562ZGE4_9BURK</name>
<organism evidence="4 5">
    <name type="scientific">Caenimonas sedimenti</name>
    <dbReference type="NCBI Taxonomy" id="2596921"/>
    <lineage>
        <taxon>Bacteria</taxon>
        <taxon>Pseudomonadati</taxon>
        <taxon>Pseudomonadota</taxon>
        <taxon>Betaproteobacteria</taxon>
        <taxon>Burkholderiales</taxon>
        <taxon>Comamonadaceae</taxon>
        <taxon>Caenimonas</taxon>
    </lineage>
</organism>
<dbReference type="Pfam" id="PF00515">
    <property type="entry name" value="TPR_1"/>
    <property type="match status" value="1"/>
</dbReference>
<dbReference type="InterPro" id="IPR019734">
    <property type="entry name" value="TPR_rpt"/>
</dbReference>
<dbReference type="PANTHER" id="PTHR12558:SF33">
    <property type="entry name" value="BLL7664 PROTEIN"/>
    <property type="match status" value="1"/>
</dbReference>
<feature type="repeat" description="TPR" evidence="1">
    <location>
        <begin position="87"/>
        <end position="120"/>
    </location>
</feature>
<reference evidence="4 5" key="1">
    <citation type="submission" date="2019-07" db="EMBL/GenBank/DDBJ databases">
        <title>Caenimonas sedimenti sp. nov., isolated from activated sludge.</title>
        <authorList>
            <person name="Xu J."/>
        </authorList>
    </citation>
    <scope>NUCLEOTIDE SEQUENCE [LARGE SCALE GENOMIC DNA]</scope>
    <source>
        <strain evidence="4 5">HX-9-20</strain>
    </source>
</reference>
<feature type="signal peptide" evidence="3">
    <location>
        <begin position="1"/>
        <end position="32"/>
    </location>
</feature>
<evidence type="ECO:0000256" key="2">
    <source>
        <dbReference type="SAM" id="MobiDB-lite"/>
    </source>
</evidence>
<dbReference type="PANTHER" id="PTHR12558">
    <property type="entry name" value="CELL DIVISION CYCLE 16,23,27"/>
    <property type="match status" value="1"/>
</dbReference>
<evidence type="ECO:0000256" key="1">
    <source>
        <dbReference type="PROSITE-ProRule" id="PRU00339"/>
    </source>
</evidence>
<feature type="compositionally biased region" description="Basic and acidic residues" evidence="2">
    <location>
        <begin position="257"/>
        <end position="271"/>
    </location>
</feature>
<feature type="repeat" description="TPR" evidence="1">
    <location>
        <begin position="53"/>
        <end position="86"/>
    </location>
</feature>
<feature type="region of interest" description="Disordered" evidence="2">
    <location>
        <begin position="249"/>
        <end position="271"/>
    </location>
</feature>
<dbReference type="PROSITE" id="PS50005">
    <property type="entry name" value="TPR"/>
    <property type="match status" value="2"/>
</dbReference>
<dbReference type="PROSITE" id="PS51257">
    <property type="entry name" value="PROKAR_LIPOPROTEIN"/>
    <property type="match status" value="1"/>
</dbReference>
<proteinExistence type="predicted"/>
<dbReference type="InterPro" id="IPR011990">
    <property type="entry name" value="TPR-like_helical_dom_sf"/>
</dbReference>
<dbReference type="Proteomes" id="UP000318199">
    <property type="component" value="Unassembled WGS sequence"/>
</dbReference>
<accession>A0A562ZGE4</accession>
<sequence length="271" mass="30395">MAGAGRGAPRGRWLLLAGAVWLALAGCATPQAEQQAQVDVVTPSDEPENRRRARIRMELASGYFEEGKAEIALDEIKQTIAIDPAFADAYNLRGMIYMRLNDTRSAEESFRRALALNSRDSNAHHNYGWLQCTLGRFPESTRSFEAALANPIYGGRAKTLMAMGLCQARAGQRAEAERSLARSYELDAGNPITGYNLATLLYQRGDYTRAQFLIRRLNNTDLANAETLWLGIKVEQRMNDPVAMEQLGDQLKKRYPQSRERSAFDRRAFDE</sequence>
<dbReference type="NCBIfam" id="TIGR02521">
    <property type="entry name" value="type_IV_pilW"/>
    <property type="match status" value="1"/>
</dbReference>
<evidence type="ECO:0000256" key="3">
    <source>
        <dbReference type="SAM" id="SignalP"/>
    </source>
</evidence>
<evidence type="ECO:0000313" key="5">
    <source>
        <dbReference type="Proteomes" id="UP000318199"/>
    </source>
</evidence>
<keyword evidence="3" id="KW-0732">Signal</keyword>